<evidence type="ECO:0008006" key="4">
    <source>
        <dbReference type="Google" id="ProtNLM"/>
    </source>
</evidence>
<feature type="transmembrane region" description="Helical" evidence="1">
    <location>
        <begin position="137"/>
        <end position="155"/>
    </location>
</feature>
<feature type="transmembrane region" description="Helical" evidence="1">
    <location>
        <begin position="9"/>
        <end position="28"/>
    </location>
</feature>
<name>A0ABM6IRU5_9BACL</name>
<sequence>MKNDFRMQYPLWMMGFIMVLGIFLFGVNSPETTEIVNTEIEQSILVEYGVVQGFVIVGSIILYLIMLFIFYMKIRRHNKLYPTQKIPSFAIRPPEYLEQDEGMTHITRIASQKVYTFMTWSLPALAVFAMFSPLPRIYTVLAILVVALLQYVIYYREIRAHLKEEDE</sequence>
<keyword evidence="3" id="KW-1185">Reference proteome</keyword>
<proteinExistence type="predicted"/>
<dbReference type="EMBL" id="CP019401">
    <property type="protein sequence ID" value="AQU79003.1"/>
    <property type="molecule type" value="Genomic_DNA"/>
</dbReference>
<dbReference type="Proteomes" id="UP000189661">
    <property type="component" value="Chromosome"/>
</dbReference>
<evidence type="ECO:0000256" key="1">
    <source>
        <dbReference type="SAM" id="Phobius"/>
    </source>
</evidence>
<gene>
    <name evidence="2" type="ORF">AJGP001_06905</name>
</gene>
<accession>A0ABM6IRU5</accession>
<organism evidence="2 3">
    <name type="scientific">Planococcus faecalis</name>
    <dbReference type="NCBI Taxonomy" id="1598147"/>
    <lineage>
        <taxon>Bacteria</taxon>
        <taxon>Bacillati</taxon>
        <taxon>Bacillota</taxon>
        <taxon>Bacilli</taxon>
        <taxon>Bacillales</taxon>
        <taxon>Caryophanaceae</taxon>
        <taxon>Planococcus</taxon>
    </lineage>
</organism>
<feature type="transmembrane region" description="Helical" evidence="1">
    <location>
        <begin position="48"/>
        <end position="71"/>
    </location>
</feature>
<dbReference type="RefSeq" id="WP_071153199.1">
    <property type="nucleotide sequence ID" value="NZ_CP019401.1"/>
</dbReference>
<feature type="transmembrane region" description="Helical" evidence="1">
    <location>
        <begin position="114"/>
        <end position="131"/>
    </location>
</feature>
<protein>
    <recommendedName>
        <fullName evidence="4">DUF3169 family protein</fullName>
    </recommendedName>
</protein>
<evidence type="ECO:0000313" key="3">
    <source>
        <dbReference type="Proteomes" id="UP000189661"/>
    </source>
</evidence>
<reference evidence="2 3" key="1">
    <citation type="submission" date="2017-01" db="EMBL/GenBank/DDBJ databases">
        <title>Planococcus faecalis genome complete sequence.</title>
        <authorList>
            <person name="Lee P.C."/>
        </authorList>
    </citation>
    <scope>NUCLEOTIDE SEQUENCE [LARGE SCALE GENOMIC DNA]</scope>
    <source>
        <strain evidence="2 3">AJ003</strain>
    </source>
</reference>
<evidence type="ECO:0000313" key="2">
    <source>
        <dbReference type="EMBL" id="AQU79003.1"/>
    </source>
</evidence>
<keyword evidence="1" id="KW-0812">Transmembrane</keyword>
<keyword evidence="1" id="KW-1133">Transmembrane helix</keyword>
<keyword evidence="1" id="KW-0472">Membrane</keyword>